<dbReference type="InterPro" id="IPR011010">
    <property type="entry name" value="DNA_brk_join_enz"/>
</dbReference>
<keyword evidence="3" id="KW-0233">DNA recombination</keyword>
<dbReference type="STRING" id="1763537.ULVI_03160"/>
<dbReference type="OrthoDB" id="9806835at2"/>
<protein>
    <recommendedName>
        <fullName evidence="9">Tyr recombinase domain-containing protein</fullName>
    </recommendedName>
</protein>
<evidence type="ECO:0000256" key="4">
    <source>
        <dbReference type="PROSITE-ProRule" id="PRU01248"/>
    </source>
</evidence>
<evidence type="ECO:0000256" key="1">
    <source>
        <dbReference type="ARBA" id="ARBA00022908"/>
    </source>
</evidence>
<dbReference type="PROSITE" id="PS51900">
    <property type="entry name" value="CB"/>
    <property type="match status" value="1"/>
</dbReference>
<feature type="domain" description="Tyr recombinase" evidence="5">
    <location>
        <begin position="229"/>
        <end position="424"/>
    </location>
</feature>
<dbReference type="GO" id="GO:0006310">
    <property type="term" value="P:DNA recombination"/>
    <property type="evidence" value="ECO:0007669"/>
    <property type="project" value="UniProtKB-KW"/>
</dbReference>
<dbReference type="InterPro" id="IPR044068">
    <property type="entry name" value="CB"/>
</dbReference>
<dbReference type="Pfam" id="PF02899">
    <property type="entry name" value="Phage_int_SAM_1"/>
    <property type="match status" value="1"/>
</dbReference>
<dbReference type="InterPro" id="IPR050090">
    <property type="entry name" value="Tyrosine_recombinase_XerCD"/>
</dbReference>
<sequence>MPKKIIPLTNAPTNAPSLVVEIVKMEYSEVKLHIPKTMVNGKKVPSVAPGARWYVYFYYRNPDTGKFDSRSKFDFKHGINRYKTVAQRKAFGKSLVRAYTRLLSEGFNPYEKTFPPNFNYYDPSVSVSAALNDALKQKKAELAPNTFSDWKYRLKAFLIYAKLQGFDQLPADDIKPRHVIMFLNQLDQSGKSINNFRSCLGSLFSKLLNDTVISSNPVTAIKKRKENPTKNKPFTPGEIQDIKTKLSKENPDLLLFMRFVALAFLRPVEVVRIRIKDIDLEGSKLTVRTKTENNATVRLIPQLKNYLTEILNQDTYNPEDFLFTSSGTPGPYTYRGKTVKEAGRRDWFTSQFAQVKKSMQFDHRYGIYSLRHSFSVNLYNSFIAAGATTAEAELKMLPITRHKSVSGLRNYLRDIGALMPGDYSKNITIDF</sequence>
<evidence type="ECO:0000256" key="3">
    <source>
        <dbReference type="ARBA" id="ARBA00023172"/>
    </source>
</evidence>
<dbReference type="Gene3D" id="1.10.443.10">
    <property type="entry name" value="Intergrase catalytic core"/>
    <property type="match status" value="1"/>
</dbReference>
<dbReference type="Pfam" id="PF00589">
    <property type="entry name" value="Phage_integrase"/>
    <property type="match status" value="1"/>
</dbReference>
<dbReference type="AlphaFoldDB" id="A0A167IKT5"/>
<dbReference type="RefSeq" id="WP_068589700.1">
    <property type="nucleotide sequence ID" value="NZ_LRXL01000026.1"/>
</dbReference>
<evidence type="ECO:0000313" key="8">
    <source>
        <dbReference type="Proteomes" id="UP000077013"/>
    </source>
</evidence>
<evidence type="ECO:0000256" key="2">
    <source>
        <dbReference type="ARBA" id="ARBA00023125"/>
    </source>
</evidence>
<feature type="domain" description="Core-binding (CB)" evidence="6">
    <location>
        <begin position="125"/>
        <end position="208"/>
    </location>
</feature>
<evidence type="ECO:0000259" key="5">
    <source>
        <dbReference type="PROSITE" id="PS51898"/>
    </source>
</evidence>
<evidence type="ECO:0000259" key="6">
    <source>
        <dbReference type="PROSITE" id="PS51900"/>
    </source>
</evidence>
<dbReference type="PROSITE" id="PS51898">
    <property type="entry name" value="TYR_RECOMBINASE"/>
    <property type="match status" value="1"/>
</dbReference>
<keyword evidence="8" id="KW-1185">Reference proteome</keyword>
<dbReference type="InterPro" id="IPR004107">
    <property type="entry name" value="Integrase_SAM-like_N"/>
</dbReference>
<name>A0A167IKT5_9FLAO</name>
<dbReference type="InterPro" id="IPR002104">
    <property type="entry name" value="Integrase_catalytic"/>
</dbReference>
<organism evidence="7 8">
    <name type="scientific">Cochleicola gelatinilyticus</name>
    <dbReference type="NCBI Taxonomy" id="1763537"/>
    <lineage>
        <taxon>Bacteria</taxon>
        <taxon>Pseudomonadati</taxon>
        <taxon>Bacteroidota</taxon>
        <taxon>Flavobacteriia</taxon>
        <taxon>Flavobacteriales</taxon>
        <taxon>Flavobacteriaceae</taxon>
        <taxon>Cochleicola</taxon>
    </lineage>
</organism>
<dbReference type="GO" id="GO:0003677">
    <property type="term" value="F:DNA binding"/>
    <property type="evidence" value="ECO:0007669"/>
    <property type="project" value="UniProtKB-UniRule"/>
</dbReference>
<dbReference type="Proteomes" id="UP000077013">
    <property type="component" value="Unassembled WGS sequence"/>
</dbReference>
<dbReference type="InterPro" id="IPR010998">
    <property type="entry name" value="Integrase_recombinase_N"/>
</dbReference>
<dbReference type="GO" id="GO:0015074">
    <property type="term" value="P:DNA integration"/>
    <property type="evidence" value="ECO:0007669"/>
    <property type="project" value="UniProtKB-KW"/>
</dbReference>
<dbReference type="InterPro" id="IPR013762">
    <property type="entry name" value="Integrase-like_cat_sf"/>
</dbReference>
<dbReference type="EMBL" id="LRXL01000026">
    <property type="protein sequence ID" value="OAB79759.1"/>
    <property type="molecule type" value="Genomic_DNA"/>
</dbReference>
<accession>A0A167IKT5</accession>
<keyword evidence="1" id="KW-0229">DNA integration</keyword>
<evidence type="ECO:0000313" key="7">
    <source>
        <dbReference type="EMBL" id="OAB79759.1"/>
    </source>
</evidence>
<reference evidence="7 8" key="1">
    <citation type="submission" date="2016-02" db="EMBL/GenBank/DDBJ databases">
        <title>Ulvibacter sp. LPB0005, isolated from Thais luteostoma.</title>
        <authorList>
            <person name="Shin S.-K."/>
            <person name="Yi H."/>
        </authorList>
    </citation>
    <scope>NUCLEOTIDE SEQUENCE [LARGE SCALE GENOMIC DNA]</scope>
    <source>
        <strain evidence="7 8">LPB0005</strain>
    </source>
</reference>
<dbReference type="PANTHER" id="PTHR30349">
    <property type="entry name" value="PHAGE INTEGRASE-RELATED"/>
    <property type="match status" value="1"/>
</dbReference>
<keyword evidence="2 4" id="KW-0238">DNA-binding</keyword>
<gene>
    <name evidence="7" type="ORF">ULVI_03160</name>
</gene>
<comment type="caution">
    <text evidence="7">The sequence shown here is derived from an EMBL/GenBank/DDBJ whole genome shotgun (WGS) entry which is preliminary data.</text>
</comment>
<proteinExistence type="predicted"/>
<dbReference type="CDD" id="cd00397">
    <property type="entry name" value="DNA_BRE_C"/>
    <property type="match status" value="1"/>
</dbReference>
<dbReference type="Gene3D" id="1.10.150.130">
    <property type="match status" value="1"/>
</dbReference>
<evidence type="ECO:0008006" key="9">
    <source>
        <dbReference type="Google" id="ProtNLM"/>
    </source>
</evidence>
<dbReference type="SUPFAM" id="SSF56349">
    <property type="entry name" value="DNA breaking-rejoining enzymes"/>
    <property type="match status" value="1"/>
</dbReference>